<dbReference type="RefSeq" id="XP_002117411.1">
    <property type="nucleotide sequence ID" value="XM_002117375.1"/>
</dbReference>
<keyword evidence="2" id="KW-1185">Reference proteome</keyword>
<sequence length="556" mass="65409">MDLTEKYTDQFKLVFFSEDNIASIAISADQQFIAVLMYWKIVIIKLQNDSICYYETIYCVEKIHDITFVPGMSGLFAYDKVSKQRLYRFTINDNDAQMQEAKLPLFDLESEKFIRTDHIIIDTSHVFSDNVPVALQLIKYQKEKCCYLKLFEGENLEQTLMGKLQQNYNRCFLHENYKSIILFRNDLCKSADCLNEFRLESGLGTEHWHITLAKISNYRYLNKISNNQADERFINYSMAYGINPSDYNIPTPYQIEDTEFNVLASRYRESDDIIIFIIEIKYIQRNHRLIIFTANCQDETSSIYSDTKEAKYENIQIVYFDDNCLITHQHIQDSQNTSQSTIDIYKLNQTNDNEKLYKSHKYQREDIGVISKLVIHGNELSDEIDVDFSPFKDDHDILTIDFDLEGNIDDILQQQFEKEYSLTHCTEYFIIQKENDILVLAVANNMTKILTYCCSNGKHYNFEFVLDLKKISNLWSSQRLAFIKDKSQIHIYDKCKIQLLQVIQSPINDEYSEILGNENQSSFICRTNDREYIVYKAIETANCEVDRPECGFMKVK</sequence>
<name>B3SB09_TRIAD</name>
<dbReference type="PANTHER" id="PTHR22845:SF5">
    <property type="entry name" value="APOPTOTIC PROTEASE-ACTIVATING FACTOR 1"/>
    <property type="match status" value="1"/>
</dbReference>
<dbReference type="CTD" id="6758624"/>
<dbReference type="InParanoid" id="B3SB09"/>
<organism evidence="1 2">
    <name type="scientific">Trichoplax adhaerens</name>
    <name type="common">Trichoplax reptans</name>
    <dbReference type="NCBI Taxonomy" id="10228"/>
    <lineage>
        <taxon>Eukaryota</taxon>
        <taxon>Metazoa</taxon>
        <taxon>Placozoa</taxon>
        <taxon>Uniplacotomia</taxon>
        <taxon>Trichoplacea</taxon>
        <taxon>Trichoplacidae</taxon>
        <taxon>Trichoplax</taxon>
    </lineage>
</organism>
<dbReference type="KEGG" id="tad:TRIADDRAFT_61451"/>
<gene>
    <name evidence="1" type="ORF">TRIADDRAFT_61451</name>
</gene>
<evidence type="ECO:0000313" key="1">
    <source>
        <dbReference type="EMBL" id="EDV20027.1"/>
    </source>
</evidence>
<reference evidence="1 2" key="1">
    <citation type="journal article" date="2008" name="Nature">
        <title>The Trichoplax genome and the nature of placozoans.</title>
        <authorList>
            <person name="Srivastava M."/>
            <person name="Begovic E."/>
            <person name="Chapman J."/>
            <person name="Putnam N.H."/>
            <person name="Hellsten U."/>
            <person name="Kawashima T."/>
            <person name="Kuo A."/>
            <person name="Mitros T."/>
            <person name="Salamov A."/>
            <person name="Carpenter M.L."/>
            <person name="Signorovitch A.Y."/>
            <person name="Moreno M.A."/>
            <person name="Kamm K."/>
            <person name="Grimwood J."/>
            <person name="Schmutz J."/>
            <person name="Shapiro H."/>
            <person name="Grigoriev I.V."/>
            <person name="Buss L.W."/>
            <person name="Schierwater B."/>
            <person name="Dellaporta S.L."/>
            <person name="Rokhsar D.S."/>
        </authorList>
    </citation>
    <scope>NUCLEOTIDE SEQUENCE [LARGE SCALE GENOMIC DNA]</scope>
    <source>
        <strain evidence="1 2">Grell-BS-1999</strain>
    </source>
</reference>
<dbReference type="EMBL" id="DS985263">
    <property type="protein sequence ID" value="EDV20027.1"/>
    <property type="molecule type" value="Genomic_DNA"/>
</dbReference>
<dbReference type="GeneID" id="6758624"/>
<protein>
    <submittedName>
        <fullName evidence="1">Uncharacterized protein</fullName>
    </submittedName>
</protein>
<dbReference type="PANTHER" id="PTHR22845">
    <property type="entry name" value="APOPTOTIC PROTEASE-ACTIVATING FACTOR 1"/>
    <property type="match status" value="1"/>
</dbReference>
<evidence type="ECO:0000313" key="2">
    <source>
        <dbReference type="Proteomes" id="UP000009022"/>
    </source>
</evidence>
<dbReference type="Proteomes" id="UP000009022">
    <property type="component" value="Unassembled WGS sequence"/>
</dbReference>
<dbReference type="PhylomeDB" id="B3SB09"/>
<proteinExistence type="predicted"/>
<dbReference type="HOGENOM" id="CLU_490337_0_0_1"/>
<dbReference type="AlphaFoldDB" id="B3SB09"/>
<accession>B3SB09</accession>